<keyword evidence="2" id="KW-1185">Reference proteome</keyword>
<organism evidence="1 2">
    <name type="scientific">Hymenobacter nitidus</name>
    <dbReference type="NCBI Taxonomy" id="2880929"/>
    <lineage>
        <taxon>Bacteria</taxon>
        <taxon>Pseudomonadati</taxon>
        <taxon>Bacteroidota</taxon>
        <taxon>Cytophagia</taxon>
        <taxon>Cytophagales</taxon>
        <taxon>Hymenobacteraceae</taxon>
        <taxon>Hymenobacter</taxon>
    </lineage>
</organism>
<gene>
    <name evidence="1" type="ORF">LGH70_07695</name>
</gene>
<dbReference type="Proteomes" id="UP001165297">
    <property type="component" value="Unassembled WGS sequence"/>
</dbReference>
<dbReference type="EMBL" id="JAJADQ010000003">
    <property type="protein sequence ID" value="MCB2377459.1"/>
    <property type="molecule type" value="Genomic_DNA"/>
</dbReference>
<evidence type="ECO:0008006" key="3">
    <source>
        <dbReference type="Google" id="ProtNLM"/>
    </source>
</evidence>
<name>A0ABS8ABB6_9BACT</name>
<proteinExistence type="predicted"/>
<evidence type="ECO:0000313" key="1">
    <source>
        <dbReference type="EMBL" id="MCB2377459.1"/>
    </source>
</evidence>
<dbReference type="RefSeq" id="WP_226184404.1">
    <property type="nucleotide sequence ID" value="NZ_JAJADQ010000003.1"/>
</dbReference>
<reference evidence="1" key="1">
    <citation type="submission" date="2021-10" db="EMBL/GenBank/DDBJ databases">
        <authorList>
            <person name="Dean J.D."/>
            <person name="Kim M.K."/>
            <person name="Newey C.N."/>
            <person name="Stoker T.S."/>
            <person name="Thompson D.W."/>
            <person name="Grose J.H."/>
        </authorList>
    </citation>
    <scope>NUCLEOTIDE SEQUENCE</scope>
    <source>
        <strain evidence="1">BT635</strain>
    </source>
</reference>
<evidence type="ECO:0000313" key="2">
    <source>
        <dbReference type="Proteomes" id="UP001165297"/>
    </source>
</evidence>
<accession>A0ABS8ABB6</accession>
<protein>
    <recommendedName>
        <fullName evidence="3">DUF4274 domain-containing protein</fullName>
    </recommendedName>
</protein>
<comment type="caution">
    <text evidence="1">The sequence shown here is derived from an EMBL/GenBank/DDBJ whole genome shotgun (WGS) entry which is preliminary data.</text>
</comment>
<sequence length="182" mass="21172">MMEDDRYPEWLADKLLNVTFDWNAARKISISDFFECVSLHDSSWYGTSMDRGNAIIWVIHLDAIWNKDFCHILEDWPFLIIRIQNVLSTFQDFTSYDGFYSTISSAATKPVNIPDFKEWVDFSKVAELFPADFYQRLSHISDLNRTDIETIYGGSLTVIHQPMVELLLYTEQGIPLAINFPI</sequence>